<keyword evidence="3" id="KW-0274">FAD</keyword>
<evidence type="ECO:0000313" key="7">
    <source>
        <dbReference type="Proteomes" id="UP000063964"/>
    </source>
</evidence>
<dbReference type="PRINTS" id="PR00368">
    <property type="entry name" value="FADPNR"/>
</dbReference>
<dbReference type="NCBIfam" id="TIGR00275">
    <property type="entry name" value="aminoacetone oxidase family FAD-binding enzyme"/>
    <property type="match status" value="1"/>
</dbReference>
<gene>
    <name evidence="6" type="ORF">AXF15_07000</name>
</gene>
<dbReference type="InterPro" id="IPR036188">
    <property type="entry name" value="FAD/NAD-bd_sf"/>
</dbReference>
<feature type="domain" description="RsdA/BaiN/AoA(So)-like insert" evidence="5">
    <location>
        <begin position="198"/>
        <end position="361"/>
    </location>
</feature>
<evidence type="ECO:0000256" key="1">
    <source>
        <dbReference type="ARBA" id="ARBA00001974"/>
    </source>
</evidence>
<dbReference type="Proteomes" id="UP000063964">
    <property type="component" value="Chromosome"/>
</dbReference>
<dbReference type="STRING" id="888061.AXF15_07000"/>
<organism evidence="6 7">
    <name type="scientific">Desulfomicrobium orale DSM 12838</name>
    <dbReference type="NCBI Taxonomy" id="888061"/>
    <lineage>
        <taxon>Bacteria</taxon>
        <taxon>Pseudomonadati</taxon>
        <taxon>Thermodesulfobacteriota</taxon>
        <taxon>Desulfovibrionia</taxon>
        <taxon>Desulfovibrionales</taxon>
        <taxon>Desulfomicrobiaceae</taxon>
        <taxon>Desulfomicrobium</taxon>
    </lineage>
</organism>
<dbReference type="SUPFAM" id="SSF51905">
    <property type="entry name" value="FAD/NAD(P)-binding domain"/>
    <property type="match status" value="1"/>
</dbReference>
<evidence type="ECO:0000256" key="3">
    <source>
        <dbReference type="ARBA" id="ARBA00022827"/>
    </source>
</evidence>
<dbReference type="Gene3D" id="2.40.30.10">
    <property type="entry name" value="Translation factors"/>
    <property type="match status" value="1"/>
</dbReference>
<keyword evidence="7" id="KW-1185">Reference proteome</keyword>
<dbReference type="Gene3D" id="1.10.8.260">
    <property type="entry name" value="HI0933 insert domain-like"/>
    <property type="match status" value="1"/>
</dbReference>
<evidence type="ECO:0000259" key="4">
    <source>
        <dbReference type="Pfam" id="PF03486"/>
    </source>
</evidence>
<dbReference type="Gene3D" id="3.50.50.60">
    <property type="entry name" value="FAD/NAD(P)-binding domain"/>
    <property type="match status" value="1"/>
</dbReference>
<dbReference type="InterPro" id="IPR004792">
    <property type="entry name" value="BaiN-like"/>
</dbReference>
<dbReference type="SUPFAM" id="SSF160996">
    <property type="entry name" value="HI0933 insert domain-like"/>
    <property type="match status" value="1"/>
</dbReference>
<dbReference type="PANTHER" id="PTHR42887:SF2">
    <property type="entry name" value="OS12G0638800 PROTEIN"/>
    <property type="match status" value="1"/>
</dbReference>
<dbReference type="Pfam" id="PF03486">
    <property type="entry name" value="HI0933_like"/>
    <property type="match status" value="1"/>
</dbReference>
<dbReference type="PRINTS" id="PR00411">
    <property type="entry name" value="PNDRDTASEI"/>
</dbReference>
<proteinExistence type="predicted"/>
<keyword evidence="2" id="KW-0285">Flavoprotein</keyword>
<comment type="cofactor">
    <cofactor evidence="1">
        <name>FAD</name>
        <dbReference type="ChEBI" id="CHEBI:57692"/>
    </cofactor>
</comment>
<dbReference type="KEGG" id="doa:AXF15_07000"/>
<dbReference type="EMBL" id="CP014230">
    <property type="protein sequence ID" value="AMD92873.1"/>
    <property type="molecule type" value="Genomic_DNA"/>
</dbReference>
<feature type="domain" description="RsdA/BaiN/AoA(So)-like Rossmann fold-like" evidence="4">
    <location>
        <begin position="13"/>
        <end position="414"/>
    </location>
</feature>
<dbReference type="Pfam" id="PF22780">
    <property type="entry name" value="HI0933_like_1st"/>
    <property type="match status" value="1"/>
</dbReference>
<dbReference type="PANTHER" id="PTHR42887">
    <property type="entry name" value="OS12G0638800 PROTEIN"/>
    <property type="match status" value="1"/>
</dbReference>
<evidence type="ECO:0000259" key="5">
    <source>
        <dbReference type="Pfam" id="PF22780"/>
    </source>
</evidence>
<evidence type="ECO:0000313" key="6">
    <source>
        <dbReference type="EMBL" id="AMD92873.1"/>
    </source>
</evidence>
<evidence type="ECO:0000256" key="2">
    <source>
        <dbReference type="ARBA" id="ARBA00022630"/>
    </source>
</evidence>
<name>A0A0X8JQ76_9BACT</name>
<sequence>MAARRHEESAMFDVIVIGGGPAGLMAAATAAGRGASTLLLERMDRPGRKLRICGKGRGNIGNTAPMDDFLNHFGKGFRFLRPAFSHFFTEDSVEFFARLGVPTKVERGGRIFPENDNAQDLVDALVRNVKNQGAAIQTGRRIRKIQFTDTGFELFSDQTHRGRHVVLATGGASYPATGSTGDGYALGTSLGHSIVSPRPALVPLVTEGDTATRLQGLSLKNVRAELRVDGKKTGSEMGEMLFTHFGLSGPIILTLSKAAVQALEARKKTEILIDLKPALDPAKLDTRLLRDLDDHGKMFVENLLRGLLPPKLIPVCLDQTGLSGTKAAHQVSAAERKILRNWLKELRFTITACRPLREAIVTAGGVPLCEVNPKTMQSRVQPGLFLAGEVLDMDADTGGFNLQAALSSGYLAGLNAASL</sequence>
<dbReference type="InterPro" id="IPR023166">
    <property type="entry name" value="BaiN-like_dom_sf"/>
</dbReference>
<reference evidence="7" key="1">
    <citation type="submission" date="2016-02" db="EMBL/GenBank/DDBJ databases">
        <authorList>
            <person name="Holder M.E."/>
            <person name="Ajami N.J."/>
            <person name="Petrosino J.F."/>
        </authorList>
    </citation>
    <scope>NUCLEOTIDE SEQUENCE [LARGE SCALE GENOMIC DNA]</scope>
    <source>
        <strain evidence="7">DSM 12838</strain>
    </source>
</reference>
<dbReference type="InterPro" id="IPR055178">
    <property type="entry name" value="RsdA/BaiN/AoA(So)-like_dom"/>
</dbReference>
<accession>A0A0X8JQ76</accession>
<dbReference type="InterPro" id="IPR057661">
    <property type="entry name" value="RsdA/BaiN/AoA(So)_Rossmann"/>
</dbReference>
<protein>
    <submittedName>
        <fullName evidence="6">FAD-dependent oxidoreductase</fullName>
    </submittedName>
</protein>
<dbReference type="AlphaFoldDB" id="A0A0X8JQ76"/>